<dbReference type="Gene3D" id="3.40.710.10">
    <property type="entry name" value="DD-peptidase/beta-lactamase superfamily"/>
    <property type="match status" value="1"/>
</dbReference>
<accession>A0A5S9M9N7</accession>
<name>A0A5S9M9N7_BACIA</name>
<dbReference type="EMBL" id="AP021906">
    <property type="protein sequence ID" value="BBP90260.1"/>
    <property type="molecule type" value="Genomic_DNA"/>
</dbReference>
<organism evidence="3 4">
    <name type="scientific">Bacillus safensis</name>
    <dbReference type="NCBI Taxonomy" id="561879"/>
    <lineage>
        <taxon>Bacteria</taxon>
        <taxon>Bacillati</taxon>
        <taxon>Bacillota</taxon>
        <taxon>Bacilli</taxon>
        <taxon>Bacillales</taxon>
        <taxon>Bacillaceae</taxon>
        <taxon>Bacillus</taxon>
    </lineage>
</organism>
<keyword evidence="2" id="KW-0808">Transferase</keyword>
<evidence type="ECO:0000256" key="1">
    <source>
        <dbReference type="ARBA" id="ARBA00022676"/>
    </source>
</evidence>
<dbReference type="GO" id="GO:0009252">
    <property type="term" value="P:peptidoglycan biosynthetic process"/>
    <property type="evidence" value="ECO:0007669"/>
    <property type="project" value="TreeGrafter"/>
</dbReference>
<dbReference type="PANTHER" id="PTHR32282:SF29">
    <property type="entry name" value="PENICILLIN-BINDING PROTEIN 1A"/>
    <property type="match status" value="1"/>
</dbReference>
<proteinExistence type="predicted"/>
<dbReference type="AlphaFoldDB" id="A0A5S9M9N7"/>
<evidence type="ECO:0000313" key="4">
    <source>
        <dbReference type="Proteomes" id="UP000464658"/>
    </source>
</evidence>
<dbReference type="PANTHER" id="PTHR32282">
    <property type="entry name" value="BINDING PROTEIN TRANSPEPTIDASE, PUTATIVE-RELATED"/>
    <property type="match status" value="1"/>
</dbReference>
<evidence type="ECO:0008006" key="5">
    <source>
        <dbReference type="Google" id="ProtNLM"/>
    </source>
</evidence>
<dbReference type="InterPro" id="IPR012338">
    <property type="entry name" value="Beta-lactam/transpept-like"/>
</dbReference>
<evidence type="ECO:0000313" key="3">
    <source>
        <dbReference type="EMBL" id="BBP90260.1"/>
    </source>
</evidence>
<gene>
    <name evidence="3" type="ORF">BsIDN1_38780</name>
</gene>
<dbReference type="GO" id="GO:0008955">
    <property type="term" value="F:peptidoglycan glycosyltransferase activity"/>
    <property type="evidence" value="ECO:0007669"/>
    <property type="project" value="TreeGrafter"/>
</dbReference>
<keyword evidence="1" id="KW-0328">Glycosyltransferase</keyword>
<sequence>MDASTDGLKIYTSLDRKAQDHLDDIINGDSVGFTKGMQAGVTLLDTKNGEIRAIGGGRDVPAGGFNYATDAKRQPGSTIKPILDYGPSH</sequence>
<evidence type="ECO:0000256" key="2">
    <source>
        <dbReference type="ARBA" id="ARBA00022679"/>
    </source>
</evidence>
<dbReference type="GO" id="GO:0030288">
    <property type="term" value="C:outer membrane-bounded periplasmic space"/>
    <property type="evidence" value="ECO:0007669"/>
    <property type="project" value="TreeGrafter"/>
</dbReference>
<dbReference type="SUPFAM" id="SSF56601">
    <property type="entry name" value="beta-lactamase/transpeptidase-like"/>
    <property type="match status" value="1"/>
</dbReference>
<reference evidence="3 4" key="1">
    <citation type="submission" date="2019-12" db="EMBL/GenBank/DDBJ databases">
        <title>Full genome sequence of a Bacillus safensis strain isolated from commercially available natto in Indonesia.</title>
        <authorList>
            <person name="Yoshida M."/>
            <person name="Uomi M."/>
            <person name="Waturangi D."/>
            <person name="Ekaputri J.J."/>
            <person name="Setiamarga D.H.E."/>
        </authorList>
    </citation>
    <scope>NUCLEOTIDE SEQUENCE [LARGE SCALE GENOMIC DNA]</scope>
    <source>
        <strain evidence="3 4">IDN1</strain>
    </source>
</reference>
<protein>
    <recommendedName>
        <fullName evidence="5">Penicillin-binding protein transpeptidase domain-containing protein</fullName>
    </recommendedName>
</protein>
<dbReference type="InterPro" id="IPR050396">
    <property type="entry name" value="Glycosyltr_51/Transpeptidase"/>
</dbReference>
<dbReference type="Proteomes" id="UP000464658">
    <property type="component" value="Chromosome"/>
</dbReference>